<evidence type="ECO:0000256" key="1">
    <source>
        <dbReference type="SAM" id="MobiDB-lite"/>
    </source>
</evidence>
<evidence type="ECO:0000313" key="2">
    <source>
        <dbReference type="EMBL" id="TQD72949.1"/>
    </source>
</evidence>
<comment type="caution">
    <text evidence="2">The sequence shown here is derived from an EMBL/GenBank/DDBJ whole genome shotgun (WGS) entry which is preliminary data.</text>
</comment>
<dbReference type="AlphaFoldDB" id="A0A540KFJ3"/>
<accession>A0A540KFJ3</accession>
<protein>
    <submittedName>
        <fullName evidence="2">Uncharacterized protein</fullName>
    </submittedName>
</protein>
<reference evidence="2 3" key="1">
    <citation type="journal article" date="2019" name="G3 (Bethesda)">
        <title>Sequencing of a Wild Apple (Malus baccata) Genome Unravels the Differences Between Cultivated and Wild Apple Species Regarding Disease Resistance and Cold Tolerance.</title>
        <authorList>
            <person name="Chen X."/>
        </authorList>
    </citation>
    <scope>NUCLEOTIDE SEQUENCE [LARGE SCALE GENOMIC DNA]</scope>
    <source>
        <strain evidence="3">cv. Shandingzi</strain>
        <tissue evidence="2">Leaves</tissue>
    </source>
</reference>
<keyword evidence="3" id="KW-1185">Reference proteome</keyword>
<sequence>MGKLTHYARSGSDLLPDNPNSPGDATNDHAATDGYASEYCMPGSSSSRERKGYPQQAYGSARRSGLSP</sequence>
<evidence type="ECO:0000313" key="3">
    <source>
        <dbReference type="Proteomes" id="UP000315295"/>
    </source>
</evidence>
<proteinExistence type="predicted"/>
<gene>
    <name evidence="2" type="ORF">C1H46_041528</name>
</gene>
<dbReference type="Proteomes" id="UP000315295">
    <property type="component" value="Unassembled WGS sequence"/>
</dbReference>
<dbReference type="EMBL" id="VIEB01001348">
    <property type="protein sequence ID" value="TQD72949.1"/>
    <property type="molecule type" value="Genomic_DNA"/>
</dbReference>
<name>A0A540KFJ3_MALBA</name>
<organism evidence="2 3">
    <name type="scientific">Malus baccata</name>
    <name type="common">Siberian crab apple</name>
    <name type="synonym">Pyrus baccata</name>
    <dbReference type="NCBI Taxonomy" id="106549"/>
    <lineage>
        <taxon>Eukaryota</taxon>
        <taxon>Viridiplantae</taxon>
        <taxon>Streptophyta</taxon>
        <taxon>Embryophyta</taxon>
        <taxon>Tracheophyta</taxon>
        <taxon>Spermatophyta</taxon>
        <taxon>Magnoliopsida</taxon>
        <taxon>eudicotyledons</taxon>
        <taxon>Gunneridae</taxon>
        <taxon>Pentapetalae</taxon>
        <taxon>rosids</taxon>
        <taxon>fabids</taxon>
        <taxon>Rosales</taxon>
        <taxon>Rosaceae</taxon>
        <taxon>Amygdaloideae</taxon>
        <taxon>Maleae</taxon>
        <taxon>Malus</taxon>
    </lineage>
</organism>
<dbReference type="STRING" id="106549.A0A540KFJ3"/>
<feature type="region of interest" description="Disordered" evidence="1">
    <location>
        <begin position="1"/>
        <end position="68"/>
    </location>
</feature>